<dbReference type="Proteomes" id="UP000175706">
    <property type="component" value="Unassembled WGS sequence"/>
</dbReference>
<dbReference type="InterPro" id="IPR009061">
    <property type="entry name" value="DNA-bd_dom_put_sf"/>
</dbReference>
<proteinExistence type="predicted"/>
<feature type="domain" description="Resolvase/invertase-type recombinase catalytic" evidence="1">
    <location>
        <begin position="45"/>
        <end position="74"/>
    </location>
</feature>
<dbReference type="EMBL" id="LXLT01000021">
    <property type="protein sequence ID" value="OFD81415.1"/>
    <property type="molecule type" value="Genomic_DNA"/>
</dbReference>
<dbReference type="AlphaFoldDB" id="A0A1E8B9T5"/>
<comment type="caution">
    <text evidence="2">The sequence shown here is derived from an EMBL/GenBank/DDBJ whole genome shotgun (WGS) entry which is preliminary data.</text>
</comment>
<organism evidence="2 3">
    <name type="scientific">Bacillus mycoides</name>
    <dbReference type="NCBI Taxonomy" id="1405"/>
    <lineage>
        <taxon>Bacteria</taxon>
        <taxon>Bacillati</taxon>
        <taxon>Bacillota</taxon>
        <taxon>Bacilli</taxon>
        <taxon>Bacillales</taxon>
        <taxon>Bacillaceae</taxon>
        <taxon>Bacillus</taxon>
        <taxon>Bacillus cereus group</taxon>
    </lineage>
</organism>
<gene>
    <name evidence="2" type="ORF">BWGOE8_18890</name>
</gene>
<dbReference type="SUPFAM" id="SSF46955">
    <property type="entry name" value="Putative DNA-binding domain"/>
    <property type="match status" value="1"/>
</dbReference>
<evidence type="ECO:0000259" key="1">
    <source>
        <dbReference type="PROSITE" id="PS51736"/>
    </source>
</evidence>
<dbReference type="GO" id="GO:0003677">
    <property type="term" value="F:DNA binding"/>
    <property type="evidence" value="ECO:0007669"/>
    <property type="project" value="InterPro"/>
</dbReference>
<name>A0A1E8B9T5_BACMY</name>
<dbReference type="InterPro" id="IPR006119">
    <property type="entry name" value="Resolv_N"/>
</dbReference>
<accession>A0A1E8B9T5</accession>
<dbReference type="GO" id="GO:0000150">
    <property type="term" value="F:DNA strand exchange activity"/>
    <property type="evidence" value="ECO:0007669"/>
    <property type="project" value="InterPro"/>
</dbReference>
<protein>
    <recommendedName>
        <fullName evidence="1">Resolvase/invertase-type recombinase catalytic domain-containing protein</fullName>
    </recommendedName>
</protein>
<dbReference type="Gene3D" id="1.10.1660.10">
    <property type="match status" value="1"/>
</dbReference>
<evidence type="ECO:0000313" key="3">
    <source>
        <dbReference type="Proteomes" id="UP000175706"/>
    </source>
</evidence>
<dbReference type="PROSITE" id="PS51736">
    <property type="entry name" value="RECOMBINASES_3"/>
    <property type="match status" value="1"/>
</dbReference>
<evidence type="ECO:0000313" key="2">
    <source>
        <dbReference type="EMBL" id="OFD81415.1"/>
    </source>
</evidence>
<dbReference type="InterPro" id="IPR036162">
    <property type="entry name" value="Resolvase-like_N_sf"/>
</dbReference>
<reference evidence="2 3" key="1">
    <citation type="submission" date="2016-05" db="EMBL/GenBank/DDBJ databases">
        <title>Bacillus thuringiensis and Bacillus weihenstephanensis as novel biocontrol agents of wilt causing Verticillium species.</title>
        <authorList>
            <person name="Hollensteiner J."/>
            <person name="Wemheuer F."/>
            <person name="Harting R."/>
            <person name="Kolarzyk A."/>
            <person name="Diaz-Valerio S."/>
            <person name="Poehlein A."/>
            <person name="Brzuszkiewicz E."/>
            <person name="Nesemann K."/>
            <person name="Braus-Stromeyer S."/>
            <person name="Braus G."/>
            <person name="Daniel R."/>
            <person name="Liesegang H."/>
        </authorList>
    </citation>
    <scope>NUCLEOTIDE SEQUENCE [LARGE SCALE GENOMIC DNA]</scope>
    <source>
        <strain evidence="2 3">GOE8</strain>
    </source>
</reference>
<dbReference type="Gene3D" id="3.40.50.1390">
    <property type="entry name" value="Resolvase, N-terminal catalytic domain"/>
    <property type="match status" value="1"/>
</dbReference>
<sequence>MINVSVKTLKRWDNQGALIAYRNPKRRRYYTEGLYREYMENKVGKTVIYTRVSNQGQKDKLENQIEFLKTFANA</sequence>